<feature type="compositionally biased region" description="Basic and acidic residues" evidence="19">
    <location>
        <begin position="274"/>
        <end position="291"/>
    </location>
</feature>
<dbReference type="PANTHER" id="PTHR21622">
    <property type="entry name" value="COILED-COIL-HELIX-COILED-COIL-HELIX DOMAIN CONTAINING 4"/>
    <property type="match status" value="1"/>
</dbReference>
<evidence type="ECO:0000313" key="21">
    <source>
        <dbReference type="EMBL" id="EPQ29851.1"/>
    </source>
</evidence>
<evidence type="ECO:0000256" key="12">
    <source>
        <dbReference type="ARBA" id="ARBA00023002"/>
    </source>
</evidence>
<evidence type="ECO:0000256" key="17">
    <source>
        <dbReference type="ARBA" id="ARBA00023284"/>
    </source>
</evidence>
<dbReference type="GO" id="GO:0005758">
    <property type="term" value="C:mitochondrial intermembrane space"/>
    <property type="evidence" value="ECO:0007669"/>
    <property type="project" value="TreeGrafter"/>
</dbReference>
<dbReference type="KEGG" id="pfp:PFL1_02524"/>
<feature type="compositionally biased region" description="Basic and acidic residues" evidence="19">
    <location>
        <begin position="217"/>
        <end position="254"/>
    </location>
</feature>
<keyword evidence="12" id="KW-0560">Oxidoreductase</keyword>
<name>A0A061HGS6_9BASI</name>
<feature type="compositionally biased region" description="Low complexity" evidence="19">
    <location>
        <begin position="35"/>
        <end position="46"/>
    </location>
</feature>
<evidence type="ECO:0000256" key="15">
    <source>
        <dbReference type="ARBA" id="ARBA00023136"/>
    </source>
</evidence>
<evidence type="ECO:0000256" key="4">
    <source>
        <dbReference type="ARBA" id="ARBA00013714"/>
    </source>
</evidence>
<dbReference type="RefSeq" id="XP_007878232.1">
    <property type="nucleotide sequence ID" value="XM_007880041.1"/>
</dbReference>
<keyword evidence="8" id="KW-0653">Protein transport</keyword>
<evidence type="ECO:0000256" key="13">
    <source>
        <dbReference type="ARBA" id="ARBA00023010"/>
    </source>
</evidence>
<evidence type="ECO:0000256" key="3">
    <source>
        <dbReference type="ARBA" id="ARBA00004164"/>
    </source>
</evidence>
<dbReference type="GO" id="GO:0015035">
    <property type="term" value="F:protein-disulfide reductase activity"/>
    <property type="evidence" value="ECO:0007669"/>
    <property type="project" value="InterPro"/>
</dbReference>
<comment type="subcellular location">
    <subcellularLocation>
        <location evidence="3">Mitochondrion inner membrane</location>
        <topology evidence="3">Single-pass type II membrane protein</topology>
        <orientation evidence="3">Intermembrane side</orientation>
    </subcellularLocation>
</comment>
<dbReference type="PANTHER" id="PTHR21622:SF0">
    <property type="entry name" value="COILED-COIL-HELIX-COILED-COIL-HELIX DOMAIN CONTAINING 4"/>
    <property type="match status" value="1"/>
</dbReference>
<dbReference type="Proteomes" id="UP000053664">
    <property type="component" value="Unassembled WGS sequence"/>
</dbReference>
<keyword evidence="10" id="KW-0735">Signal-anchor</keyword>
<evidence type="ECO:0000256" key="8">
    <source>
        <dbReference type="ARBA" id="ARBA00022927"/>
    </source>
</evidence>
<dbReference type="InterPro" id="IPR010625">
    <property type="entry name" value="CHCH"/>
</dbReference>
<accession>A0A061HGS6</accession>
<keyword evidence="14" id="KW-0496">Mitochondrion</keyword>
<evidence type="ECO:0000256" key="1">
    <source>
        <dbReference type="ARBA" id="ARBA00001947"/>
    </source>
</evidence>
<dbReference type="InterPro" id="IPR039289">
    <property type="entry name" value="CHCHD4"/>
</dbReference>
<dbReference type="GO" id="GO:0045041">
    <property type="term" value="P:protein import into mitochondrial intermembrane space"/>
    <property type="evidence" value="ECO:0007669"/>
    <property type="project" value="InterPro"/>
</dbReference>
<dbReference type="OrthoDB" id="7481291at2759"/>
<dbReference type="GO" id="GO:0005743">
    <property type="term" value="C:mitochondrial inner membrane"/>
    <property type="evidence" value="ECO:0007669"/>
    <property type="project" value="UniProtKB-SubCell"/>
</dbReference>
<keyword evidence="7" id="KW-0999">Mitochondrion inner membrane</keyword>
<feature type="region of interest" description="Disordered" evidence="19">
    <location>
        <begin position="1"/>
        <end position="46"/>
    </location>
</feature>
<dbReference type="EMBL" id="KE361629">
    <property type="protein sequence ID" value="EPQ29851.1"/>
    <property type="molecule type" value="Genomic_DNA"/>
</dbReference>
<protein>
    <recommendedName>
        <fullName evidence="4">Mitochondrial intermembrane space import and assembly protein 40</fullName>
    </recommendedName>
    <alternativeName>
        <fullName evidence="18">Mitochondrial import inner membrane translocase TIM40</fullName>
    </alternativeName>
</protein>
<organism evidence="21 22">
    <name type="scientific">Pseudozyma flocculosa PF-1</name>
    <dbReference type="NCBI Taxonomy" id="1277687"/>
    <lineage>
        <taxon>Eukaryota</taxon>
        <taxon>Fungi</taxon>
        <taxon>Dikarya</taxon>
        <taxon>Basidiomycota</taxon>
        <taxon>Ustilaginomycotina</taxon>
        <taxon>Ustilaginomycetes</taxon>
        <taxon>Ustilaginales</taxon>
        <taxon>Ustilaginaceae</taxon>
        <taxon>Pseudozyma</taxon>
    </lineage>
</organism>
<keyword evidence="11" id="KW-1133">Transmembrane helix</keyword>
<keyword evidence="9" id="KW-0809">Transit peptide</keyword>
<evidence type="ECO:0000256" key="7">
    <source>
        <dbReference type="ARBA" id="ARBA00022792"/>
    </source>
</evidence>
<evidence type="ECO:0000259" key="20">
    <source>
        <dbReference type="Pfam" id="PF06747"/>
    </source>
</evidence>
<evidence type="ECO:0000256" key="9">
    <source>
        <dbReference type="ARBA" id="ARBA00022946"/>
    </source>
</evidence>
<dbReference type="GeneID" id="19316644"/>
<dbReference type="HOGENOM" id="CLU_054990_1_2_1"/>
<gene>
    <name evidence="21" type="ORF">PFL1_02524</name>
</gene>
<evidence type="ECO:0000256" key="16">
    <source>
        <dbReference type="ARBA" id="ARBA00023157"/>
    </source>
</evidence>
<keyword evidence="15" id="KW-0472">Membrane</keyword>
<proteinExistence type="predicted"/>
<keyword evidence="16" id="KW-1015">Disulfide bond</keyword>
<dbReference type="eggNOG" id="KOG4149">
    <property type="taxonomic scope" value="Eukaryota"/>
</dbReference>
<dbReference type="AlphaFoldDB" id="A0A061HGS6"/>
<evidence type="ECO:0000313" key="22">
    <source>
        <dbReference type="Proteomes" id="UP000053664"/>
    </source>
</evidence>
<keyword evidence="17" id="KW-0676">Redox-active center</keyword>
<feature type="compositionally biased region" description="Polar residues" evidence="19">
    <location>
        <begin position="12"/>
        <end position="27"/>
    </location>
</feature>
<evidence type="ECO:0000256" key="5">
    <source>
        <dbReference type="ARBA" id="ARBA00022448"/>
    </source>
</evidence>
<reference evidence="21 22" key="1">
    <citation type="journal article" date="2013" name="Plant Cell">
        <title>The transition from a phytopathogenic smut ancestor to an anamorphic biocontrol agent deciphered by comparative whole-genome analysis.</title>
        <authorList>
            <person name="Lefebvre F."/>
            <person name="Joly D.L."/>
            <person name="Labbe C."/>
            <person name="Teichmann B."/>
            <person name="Linning R."/>
            <person name="Belzile F."/>
            <person name="Bakkeren G."/>
            <person name="Belanger R.R."/>
        </authorList>
    </citation>
    <scope>NUCLEOTIDE SEQUENCE [LARGE SCALE GENOMIC DNA]</scope>
    <source>
        <strain evidence="21 22">PF-1</strain>
    </source>
</reference>
<evidence type="ECO:0000256" key="19">
    <source>
        <dbReference type="SAM" id="MobiDB-lite"/>
    </source>
</evidence>
<comment type="cofactor">
    <cofactor evidence="1">
        <name>Zn(2+)</name>
        <dbReference type="ChEBI" id="CHEBI:29105"/>
    </cofactor>
</comment>
<feature type="domain" description="CHCH" evidence="20">
    <location>
        <begin position="159"/>
        <end position="194"/>
    </location>
</feature>
<evidence type="ECO:0000256" key="11">
    <source>
        <dbReference type="ARBA" id="ARBA00022989"/>
    </source>
</evidence>
<evidence type="ECO:0000256" key="18">
    <source>
        <dbReference type="ARBA" id="ARBA00033150"/>
    </source>
</evidence>
<evidence type="ECO:0000256" key="14">
    <source>
        <dbReference type="ARBA" id="ARBA00023128"/>
    </source>
</evidence>
<evidence type="ECO:0000256" key="10">
    <source>
        <dbReference type="ARBA" id="ARBA00022968"/>
    </source>
</evidence>
<keyword evidence="5" id="KW-0813">Transport</keyword>
<keyword evidence="13" id="KW-0811">Translocation</keyword>
<dbReference type="Pfam" id="PF06747">
    <property type="entry name" value="CHCH"/>
    <property type="match status" value="1"/>
</dbReference>
<feature type="region of interest" description="Disordered" evidence="19">
    <location>
        <begin position="84"/>
        <end position="118"/>
    </location>
</feature>
<dbReference type="PROSITE" id="PS51808">
    <property type="entry name" value="CHCH"/>
    <property type="match status" value="1"/>
</dbReference>
<dbReference type="FunFam" id="1.10.287.2900:FF:000002">
    <property type="entry name" value="Mitochondrial intermembrane space import and assembly protein"/>
    <property type="match status" value="1"/>
</dbReference>
<sequence length="303" mass="32390">MSAPNAARVLRTSATRSLRTNASSASRPRTMATRSGGASAASESSFGWSSRVVAASTLASAFATAYYMRANATPIMLEPRPSFSDRLKAKKSSGDDKGAKDVKETKPAEPEPAKETPDAIEVAAEEVTEQGEQQSAYDPETGEINWDCPCLGGMAHGPCGEQFKAAFSCFVYSEEEPKGINCVDKFKAMQDCFREYPEIYKDEIDDDEAASQEAEGGDGKGASKDDKKSDDGGKDDEPKRERNAALGGEKKEGGPARSGTATTDVDNRGGPNPDKIEKDDPERRKREHDVFANRAGSGATPRG</sequence>
<feature type="compositionally biased region" description="Basic and acidic residues" evidence="19">
    <location>
        <begin position="84"/>
        <end position="117"/>
    </location>
</feature>
<keyword evidence="6" id="KW-0812">Transmembrane</keyword>
<evidence type="ECO:0000256" key="2">
    <source>
        <dbReference type="ARBA" id="ARBA00001973"/>
    </source>
</evidence>
<comment type="cofactor">
    <cofactor evidence="2">
        <name>Cu(2+)</name>
        <dbReference type="ChEBI" id="CHEBI:29036"/>
    </cofactor>
</comment>
<feature type="region of interest" description="Disordered" evidence="19">
    <location>
        <begin position="203"/>
        <end position="303"/>
    </location>
</feature>
<evidence type="ECO:0000256" key="6">
    <source>
        <dbReference type="ARBA" id="ARBA00022692"/>
    </source>
</evidence>
<dbReference type="Gene3D" id="1.10.287.2900">
    <property type="match status" value="1"/>
</dbReference>